<evidence type="ECO:0000256" key="1">
    <source>
        <dbReference type="SAM" id="MobiDB-lite"/>
    </source>
</evidence>
<sequence length="370" mass="42207">MPVVGGIFRREDIDLAALAARDPGLFDVIRKIPIVGGMFRRDENDITELASREPGLFDVLKKIPVVGSILRRNTNELEALSVRELAEEVRLAARDNYEVAELISRDAIFDLLDTREYETISDLSARELVEAIELTSRNRPELMDVVERSPYFMSLVDGIFSRDNTRHEIGPPVFMMKSWLRKEFGNWAPICPVPRSAFSGAAIRAPNVVNLRSSRNRSIRTEEETRGLEYLLTWQTMLPESLPSRRHLGRRGRDEGGPTVDYKYAPRRRRVPGGLNNFFCQGCMIPGVRWSSFRTFTTAPSADVGNHIWRLEMRDAMLMVIIESGKEEANPADLAIHQFRCSRQRATMVTYWLMPSDGQMDVQDIYLTPS</sequence>
<evidence type="ECO:0000313" key="2">
    <source>
        <dbReference type="EMBL" id="TEB24709.1"/>
    </source>
</evidence>
<name>A0A4Y7STX6_COPMI</name>
<protein>
    <submittedName>
        <fullName evidence="2">Uncharacterized protein</fullName>
    </submittedName>
</protein>
<dbReference type="EMBL" id="QPFP01000064">
    <property type="protein sequence ID" value="TEB24709.1"/>
    <property type="molecule type" value="Genomic_DNA"/>
</dbReference>
<dbReference type="OrthoDB" id="3111121at2759"/>
<dbReference type="Proteomes" id="UP000298030">
    <property type="component" value="Unassembled WGS sequence"/>
</dbReference>
<reference evidence="2 3" key="1">
    <citation type="journal article" date="2019" name="Nat. Ecol. Evol.">
        <title>Megaphylogeny resolves global patterns of mushroom evolution.</title>
        <authorList>
            <person name="Varga T."/>
            <person name="Krizsan K."/>
            <person name="Foldi C."/>
            <person name="Dima B."/>
            <person name="Sanchez-Garcia M."/>
            <person name="Sanchez-Ramirez S."/>
            <person name="Szollosi G.J."/>
            <person name="Szarkandi J.G."/>
            <person name="Papp V."/>
            <person name="Albert L."/>
            <person name="Andreopoulos W."/>
            <person name="Angelini C."/>
            <person name="Antonin V."/>
            <person name="Barry K.W."/>
            <person name="Bougher N.L."/>
            <person name="Buchanan P."/>
            <person name="Buyck B."/>
            <person name="Bense V."/>
            <person name="Catcheside P."/>
            <person name="Chovatia M."/>
            <person name="Cooper J."/>
            <person name="Damon W."/>
            <person name="Desjardin D."/>
            <person name="Finy P."/>
            <person name="Geml J."/>
            <person name="Haridas S."/>
            <person name="Hughes K."/>
            <person name="Justo A."/>
            <person name="Karasinski D."/>
            <person name="Kautmanova I."/>
            <person name="Kiss B."/>
            <person name="Kocsube S."/>
            <person name="Kotiranta H."/>
            <person name="LaButti K.M."/>
            <person name="Lechner B.E."/>
            <person name="Liimatainen K."/>
            <person name="Lipzen A."/>
            <person name="Lukacs Z."/>
            <person name="Mihaltcheva S."/>
            <person name="Morgado L.N."/>
            <person name="Niskanen T."/>
            <person name="Noordeloos M.E."/>
            <person name="Ohm R.A."/>
            <person name="Ortiz-Santana B."/>
            <person name="Ovrebo C."/>
            <person name="Racz N."/>
            <person name="Riley R."/>
            <person name="Savchenko A."/>
            <person name="Shiryaev A."/>
            <person name="Soop K."/>
            <person name="Spirin V."/>
            <person name="Szebenyi C."/>
            <person name="Tomsovsky M."/>
            <person name="Tulloss R.E."/>
            <person name="Uehling J."/>
            <person name="Grigoriev I.V."/>
            <person name="Vagvolgyi C."/>
            <person name="Papp T."/>
            <person name="Martin F.M."/>
            <person name="Miettinen O."/>
            <person name="Hibbett D.S."/>
            <person name="Nagy L.G."/>
        </authorList>
    </citation>
    <scope>NUCLEOTIDE SEQUENCE [LARGE SCALE GENOMIC DNA]</scope>
    <source>
        <strain evidence="2 3">FP101781</strain>
    </source>
</reference>
<organism evidence="2 3">
    <name type="scientific">Coprinellus micaceus</name>
    <name type="common">Glistening ink-cap mushroom</name>
    <name type="synonym">Coprinus micaceus</name>
    <dbReference type="NCBI Taxonomy" id="71717"/>
    <lineage>
        <taxon>Eukaryota</taxon>
        <taxon>Fungi</taxon>
        <taxon>Dikarya</taxon>
        <taxon>Basidiomycota</taxon>
        <taxon>Agaricomycotina</taxon>
        <taxon>Agaricomycetes</taxon>
        <taxon>Agaricomycetidae</taxon>
        <taxon>Agaricales</taxon>
        <taxon>Agaricineae</taxon>
        <taxon>Psathyrellaceae</taxon>
        <taxon>Coprinellus</taxon>
    </lineage>
</organism>
<accession>A0A4Y7STX6</accession>
<proteinExistence type="predicted"/>
<gene>
    <name evidence="2" type="ORF">FA13DRAFT_1907483</name>
</gene>
<keyword evidence="3" id="KW-1185">Reference proteome</keyword>
<feature type="region of interest" description="Disordered" evidence="1">
    <location>
        <begin position="244"/>
        <end position="263"/>
    </location>
</feature>
<dbReference type="AlphaFoldDB" id="A0A4Y7STX6"/>
<comment type="caution">
    <text evidence="2">The sequence shown here is derived from an EMBL/GenBank/DDBJ whole genome shotgun (WGS) entry which is preliminary data.</text>
</comment>
<evidence type="ECO:0000313" key="3">
    <source>
        <dbReference type="Proteomes" id="UP000298030"/>
    </source>
</evidence>